<dbReference type="SUPFAM" id="SSF53448">
    <property type="entry name" value="Nucleotide-diphospho-sugar transferases"/>
    <property type="match status" value="1"/>
</dbReference>
<feature type="domain" description="Glycosyltransferase 2-like" evidence="1">
    <location>
        <begin position="8"/>
        <end position="135"/>
    </location>
</feature>
<dbReference type="AlphaFoldDB" id="A0A1F5ZBS4"/>
<dbReference type="InterPro" id="IPR029044">
    <property type="entry name" value="Nucleotide-diphossugar_trans"/>
</dbReference>
<dbReference type="Gene3D" id="3.90.550.10">
    <property type="entry name" value="Spore Coat Polysaccharide Biosynthesis Protein SpsA, Chain A"/>
    <property type="match status" value="1"/>
</dbReference>
<comment type="caution">
    <text evidence="2">The sequence shown here is derived from an EMBL/GenBank/DDBJ whole genome shotgun (WGS) entry which is preliminary data.</text>
</comment>
<sequence>MNESCDLSVVIVSYNTKQLLLVCLKSVFLSHITGMTFEVLVYDNRSSDGSASEVKREFPRATVIRGDQNIGYARANNIAIKKSHGRYILLLNSDTEVQTQTIQLMYDFMEENPQVAVSTCKLVLEDGRLDPACHRGFPYPWTALTYLVGLERLFPKSRLFGRYHLGYFNLEEDHEIDSPSGAFYLVRRDILFEAGLLDEQFFMYGEDLDLSYRIKQKGHLIMYHPRVIALHRKKRSGRFHADPIRKLETNIYFHQNNLLFFKKHLAAKSGVLLTKLVELCYWIRLLLLRSLKI</sequence>
<evidence type="ECO:0000259" key="1">
    <source>
        <dbReference type="Pfam" id="PF00535"/>
    </source>
</evidence>
<accession>A0A1F5ZBS4</accession>
<protein>
    <recommendedName>
        <fullName evidence="1">Glycosyltransferase 2-like domain-containing protein</fullName>
    </recommendedName>
</protein>
<evidence type="ECO:0000313" key="3">
    <source>
        <dbReference type="Proteomes" id="UP000176854"/>
    </source>
</evidence>
<gene>
    <name evidence="2" type="ORF">A2154_01580</name>
</gene>
<dbReference type="PANTHER" id="PTHR43179">
    <property type="entry name" value="RHAMNOSYLTRANSFERASE WBBL"/>
    <property type="match status" value="1"/>
</dbReference>
<dbReference type="Pfam" id="PF00535">
    <property type="entry name" value="Glycos_transf_2"/>
    <property type="match status" value="1"/>
</dbReference>
<name>A0A1F5ZBS4_9BACT</name>
<dbReference type="STRING" id="1798373.A2154_01580"/>
<organism evidence="2 3">
    <name type="scientific">Candidatus Gottesmanbacteria bacterium RBG_16_43_7</name>
    <dbReference type="NCBI Taxonomy" id="1798373"/>
    <lineage>
        <taxon>Bacteria</taxon>
        <taxon>Candidatus Gottesmaniibacteriota</taxon>
    </lineage>
</organism>
<proteinExistence type="predicted"/>
<dbReference type="EMBL" id="MFJC01000010">
    <property type="protein sequence ID" value="OGG09900.1"/>
    <property type="molecule type" value="Genomic_DNA"/>
</dbReference>
<evidence type="ECO:0000313" key="2">
    <source>
        <dbReference type="EMBL" id="OGG09900.1"/>
    </source>
</evidence>
<dbReference type="CDD" id="cd04186">
    <property type="entry name" value="GT_2_like_c"/>
    <property type="match status" value="1"/>
</dbReference>
<dbReference type="InterPro" id="IPR001173">
    <property type="entry name" value="Glyco_trans_2-like"/>
</dbReference>
<dbReference type="Proteomes" id="UP000176854">
    <property type="component" value="Unassembled WGS sequence"/>
</dbReference>
<dbReference type="PANTHER" id="PTHR43179:SF7">
    <property type="entry name" value="RHAMNOSYLTRANSFERASE WBBL"/>
    <property type="match status" value="1"/>
</dbReference>
<reference evidence="2 3" key="1">
    <citation type="journal article" date="2016" name="Nat. Commun.">
        <title>Thousands of microbial genomes shed light on interconnected biogeochemical processes in an aquifer system.</title>
        <authorList>
            <person name="Anantharaman K."/>
            <person name="Brown C.T."/>
            <person name="Hug L.A."/>
            <person name="Sharon I."/>
            <person name="Castelle C.J."/>
            <person name="Probst A.J."/>
            <person name="Thomas B.C."/>
            <person name="Singh A."/>
            <person name="Wilkins M.J."/>
            <person name="Karaoz U."/>
            <person name="Brodie E.L."/>
            <person name="Williams K.H."/>
            <person name="Hubbard S.S."/>
            <person name="Banfield J.F."/>
        </authorList>
    </citation>
    <scope>NUCLEOTIDE SEQUENCE [LARGE SCALE GENOMIC DNA]</scope>
</reference>